<protein>
    <submittedName>
        <fullName evidence="1">Uncharacterized protein</fullName>
    </submittedName>
</protein>
<organism evidence="1">
    <name type="scientific">termite gut metagenome</name>
    <dbReference type="NCBI Taxonomy" id="433724"/>
    <lineage>
        <taxon>unclassified sequences</taxon>
        <taxon>metagenomes</taxon>
        <taxon>organismal metagenomes</taxon>
    </lineage>
</organism>
<sequence length="343" mass="40235">KVNFYTSTSFEGCDIYDENGKVYIISDRKKSHTLLDISTLIIQICGRIRDSKYKTKIGHIFTETRYNKFLSYTEFKESTQKQLSETKDWLNAVNQMDDNNRKKTINLIEHNNKSGLNEMYIHNENDRLEIDENLINLDIVNFKITKCLYQHRVLLQHEYLRNGFNLTDEKLAIYTDKLAENPKSKISFKDLFDEYAMLREERGNQFIFGNEDDRIALIEQEKPLVKEAFYKLGIKKVREMNYHVGNIKRALINMQTDISTDAKIVKCLKDYGITDGLIKPTKDFKTILQNIYTSLELKNPYGKIKTAKASDLENWFEIKKSTPKIKGKTTDCITIVRSKMMYC</sequence>
<name>A0A5J4R6W5_9ZZZZ</name>
<comment type="caution">
    <text evidence="1">The sequence shown here is derived from an EMBL/GenBank/DDBJ whole genome shotgun (WGS) entry which is preliminary data.</text>
</comment>
<reference evidence="1" key="1">
    <citation type="submission" date="2019-03" db="EMBL/GenBank/DDBJ databases">
        <title>Single cell metagenomics reveals metabolic interactions within the superorganism composed of flagellate Streblomastix strix and complex community of Bacteroidetes bacteria on its surface.</title>
        <authorList>
            <person name="Treitli S.C."/>
            <person name="Kolisko M."/>
            <person name="Husnik F."/>
            <person name="Keeling P."/>
            <person name="Hampl V."/>
        </authorList>
    </citation>
    <scope>NUCLEOTIDE SEQUENCE</scope>
    <source>
        <strain evidence="1">STM</strain>
    </source>
</reference>
<feature type="non-terminal residue" evidence="1">
    <location>
        <position position="1"/>
    </location>
</feature>
<accession>A0A5J4R6W5</accession>
<proteinExistence type="predicted"/>
<dbReference type="AlphaFoldDB" id="A0A5J4R6W5"/>
<dbReference type="EMBL" id="SNRY01001652">
    <property type="protein sequence ID" value="KAA6329418.1"/>
    <property type="molecule type" value="Genomic_DNA"/>
</dbReference>
<evidence type="ECO:0000313" key="1">
    <source>
        <dbReference type="EMBL" id="KAA6329418.1"/>
    </source>
</evidence>
<gene>
    <name evidence="1" type="ORF">EZS27_021781</name>
</gene>